<dbReference type="InterPro" id="IPR034202">
    <property type="entry name" value="Subtilisin_Carlsberg-like"/>
</dbReference>
<dbReference type="PROSITE" id="PS00137">
    <property type="entry name" value="SUBTILASE_HIS"/>
    <property type="match status" value="1"/>
</dbReference>
<dbReference type="Gene3D" id="3.40.50.200">
    <property type="entry name" value="Peptidase S8/S53 domain"/>
    <property type="match status" value="1"/>
</dbReference>
<feature type="domain" description="SLH" evidence="14">
    <location>
        <begin position="489"/>
        <end position="548"/>
    </location>
</feature>
<dbReference type="InterPro" id="IPR050131">
    <property type="entry name" value="Peptidase_S8_subtilisin-like"/>
</dbReference>
<keyword evidence="4" id="KW-0964">Secreted</keyword>
<dbReference type="Pfam" id="PF00395">
    <property type="entry name" value="SLH"/>
    <property type="match status" value="3"/>
</dbReference>
<dbReference type="CDD" id="cd07477">
    <property type="entry name" value="Peptidases_S8_Subtilisin_subset"/>
    <property type="match status" value="1"/>
</dbReference>
<evidence type="ECO:0000259" key="14">
    <source>
        <dbReference type="PROSITE" id="PS51272"/>
    </source>
</evidence>
<dbReference type="InterPro" id="IPR001119">
    <property type="entry name" value="SLH_dom"/>
</dbReference>
<evidence type="ECO:0000256" key="9">
    <source>
        <dbReference type="ARBA" id="ARBA00022825"/>
    </source>
</evidence>
<evidence type="ECO:0000256" key="13">
    <source>
        <dbReference type="SAM" id="SignalP"/>
    </source>
</evidence>
<keyword evidence="5 11" id="KW-0645">Protease</keyword>
<comment type="similarity">
    <text evidence="3 11 12">Belongs to the peptidase S8 family.</text>
</comment>
<dbReference type="Pfam" id="PF00082">
    <property type="entry name" value="Peptidase_S8"/>
    <property type="match status" value="1"/>
</dbReference>
<dbReference type="PROSITE" id="PS00136">
    <property type="entry name" value="SUBTILASE_ASP"/>
    <property type="match status" value="1"/>
</dbReference>
<keyword evidence="10" id="KW-0106">Calcium</keyword>
<dbReference type="Proteomes" id="UP000199687">
    <property type="component" value="Unassembled WGS sequence"/>
</dbReference>
<keyword evidence="8 11" id="KW-0378">Hydrolase</keyword>
<protein>
    <submittedName>
        <fullName evidence="15">Serine protease, subtilisin family</fullName>
    </submittedName>
</protein>
<evidence type="ECO:0000313" key="16">
    <source>
        <dbReference type="Proteomes" id="UP000199687"/>
    </source>
</evidence>
<dbReference type="PANTHER" id="PTHR43806:SF11">
    <property type="entry name" value="CEREVISIN-RELATED"/>
    <property type="match status" value="1"/>
</dbReference>
<comment type="cofactor">
    <cofactor evidence="1">
        <name>Ca(2+)</name>
        <dbReference type="ChEBI" id="CHEBI:29108"/>
    </cofactor>
</comment>
<dbReference type="PROSITE" id="PS00138">
    <property type="entry name" value="SUBTILASE_SER"/>
    <property type="match status" value="1"/>
</dbReference>
<name>A0A1H9RBS7_9BACI</name>
<dbReference type="EMBL" id="FOGL01000008">
    <property type="protein sequence ID" value="SER70140.1"/>
    <property type="molecule type" value="Genomic_DNA"/>
</dbReference>
<dbReference type="InterPro" id="IPR023827">
    <property type="entry name" value="Peptidase_S8_Asp-AS"/>
</dbReference>
<dbReference type="GO" id="GO:0004252">
    <property type="term" value="F:serine-type endopeptidase activity"/>
    <property type="evidence" value="ECO:0007669"/>
    <property type="project" value="UniProtKB-UniRule"/>
</dbReference>
<evidence type="ECO:0000256" key="5">
    <source>
        <dbReference type="ARBA" id="ARBA00022670"/>
    </source>
</evidence>
<feature type="active site" description="Charge relay system" evidence="11">
    <location>
        <position position="127"/>
    </location>
</feature>
<dbReference type="InterPro" id="IPR023828">
    <property type="entry name" value="Peptidase_S8_Ser-AS"/>
</dbReference>
<dbReference type="PRINTS" id="PR00723">
    <property type="entry name" value="SUBTILISIN"/>
</dbReference>
<keyword evidence="7 13" id="KW-0732">Signal</keyword>
<dbReference type="GO" id="GO:0005576">
    <property type="term" value="C:extracellular region"/>
    <property type="evidence" value="ECO:0007669"/>
    <property type="project" value="UniProtKB-SubCell"/>
</dbReference>
<keyword evidence="9 11" id="KW-0720">Serine protease</keyword>
<feature type="active site" description="Charge relay system" evidence="11">
    <location>
        <position position="317"/>
    </location>
</feature>
<dbReference type="GO" id="GO:0006508">
    <property type="term" value="P:proteolysis"/>
    <property type="evidence" value="ECO:0007669"/>
    <property type="project" value="UniProtKB-KW"/>
</dbReference>
<dbReference type="PROSITE" id="PS51272">
    <property type="entry name" value="SLH"/>
    <property type="match status" value="3"/>
</dbReference>
<evidence type="ECO:0000256" key="2">
    <source>
        <dbReference type="ARBA" id="ARBA00004613"/>
    </source>
</evidence>
<accession>A0A1H9RBS7</accession>
<feature type="active site" description="Charge relay system" evidence="11">
    <location>
        <position position="158"/>
    </location>
</feature>
<evidence type="ECO:0000256" key="11">
    <source>
        <dbReference type="PROSITE-ProRule" id="PRU01240"/>
    </source>
</evidence>
<dbReference type="InterPro" id="IPR000209">
    <property type="entry name" value="Peptidase_S8/S53_dom"/>
</dbReference>
<evidence type="ECO:0000256" key="8">
    <source>
        <dbReference type="ARBA" id="ARBA00022801"/>
    </source>
</evidence>
<evidence type="ECO:0000256" key="10">
    <source>
        <dbReference type="ARBA" id="ARBA00022837"/>
    </source>
</evidence>
<evidence type="ECO:0000256" key="3">
    <source>
        <dbReference type="ARBA" id="ARBA00011073"/>
    </source>
</evidence>
<reference evidence="15 16" key="1">
    <citation type="submission" date="2016-10" db="EMBL/GenBank/DDBJ databases">
        <authorList>
            <person name="de Groot N.N."/>
        </authorList>
    </citation>
    <scope>NUCLEOTIDE SEQUENCE [LARGE SCALE GENOMIC DNA]</scope>
    <source>
        <strain evidence="15 16">CGMCC 1.7727</strain>
    </source>
</reference>
<dbReference type="SUPFAM" id="SSF52743">
    <property type="entry name" value="Subtilisin-like"/>
    <property type="match status" value="1"/>
</dbReference>
<evidence type="ECO:0000256" key="7">
    <source>
        <dbReference type="ARBA" id="ARBA00022729"/>
    </source>
</evidence>
<dbReference type="InterPro" id="IPR015500">
    <property type="entry name" value="Peptidase_S8_subtilisin-rel"/>
</dbReference>
<evidence type="ECO:0000256" key="12">
    <source>
        <dbReference type="RuleBase" id="RU003355"/>
    </source>
</evidence>
<gene>
    <name evidence="15" type="ORF">SAMN04487944_108104</name>
</gene>
<dbReference type="STRING" id="531814.SAMN04487944_108104"/>
<feature type="domain" description="SLH" evidence="14">
    <location>
        <begin position="430"/>
        <end position="488"/>
    </location>
</feature>
<evidence type="ECO:0000256" key="4">
    <source>
        <dbReference type="ARBA" id="ARBA00022525"/>
    </source>
</evidence>
<dbReference type="AlphaFoldDB" id="A0A1H9RBS7"/>
<keyword evidence="16" id="KW-1185">Reference proteome</keyword>
<dbReference type="PROSITE" id="PS51892">
    <property type="entry name" value="SUBTILASE"/>
    <property type="match status" value="1"/>
</dbReference>
<proteinExistence type="inferred from homology"/>
<evidence type="ECO:0000256" key="1">
    <source>
        <dbReference type="ARBA" id="ARBA00001913"/>
    </source>
</evidence>
<comment type="subcellular location">
    <subcellularLocation>
        <location evidence="2">Secreted</location>
    </subcellularLocation>
</comment>
<dbReference type="RefSeq" id="WP_089740648.1">
    <property type="nucleotide sequence ID" value="NZ_FOGL01000008.1"/>
</dbReference>
<feature type="signal peptide" evidence="13">
    <location>
        <begin position="1"/>
        <end position="23"/>
    </location>
</feature>
<dbReference type="OrthoDB" id="9798386at2"/>
<evidence type="ECO:0000256" key="6">
    <source>
        <dbReference type="ARBA" id="ARBA00022723"/>
    </source>
</evidence>
<feature type="chain" id="PRO_5011537353" evidence="13">
    <location>
        <begin position="24"/>
        <end position="548"/>
    </location>
</feature>
<evidence type="ECO:0000313" key="15">
    <source>
        <dbReference type="EMBL" id="SER70140.1"/>
    </source>
</evidence>
<dbReference type="GO" id="GO:0046872">
    <property type="term" value="F:metal ion binding"/>
    <property type="evidence" value="ECO:0007669"/>
    <property type="project" value="UniProtKB-KW"/>
</dbReference>
<organism evidence="15 16">
    <name type="scientific">Gracilibacillus ureilyticus</name>
    <dbReference type="NCBI Taxonomy" id="531814"/>
    <lineage>
        <taxon>Bacteria</taxon>
        <taxon>Bacillati</taxon>
        <taxon>Bacillota</taxon>
        <taxon>Bacilli</taxon>
        <taxon>Bacillales</taxon>
        <taxon>Bacillaceae</taxon>
        <taxon>Gracilibacillus</taxon>
    </lineage>
</organism>
<keyword evidence="6" id="KW-0479">Metal-binding</keyword>
<feature type="domain" description="SLH" evidence="14">
    <location>
        <begin position="370"/>
        <end position="429"/>
    </location>
</feature>
<dbReference type="InterPro" id="IPR022398">
    <property type="entry name" value="Peptidase_S8_His-AS"/>
</dbReference>
<sequence>MKKLYFIIALFLLITSNSLEVMANDTKESPDKERIIVGFDQTIDLHVLDGIPYELHHMYESIQAISISLPSQYRDMLSEIEEVDWTETDQLIKTNIQFKSWGNAAINSKFYEQNGITGKDVKVGVIDTGIKQNHPDLNVSGGISFIEGTSSYEDDNGHGTHVAGIIAGLDNEVGVVGVAPDVNLYAIKSLDINGEGRQADIMAGIEWAIEQELDIINLSVTTPIPSISLKKAVDAADEAGILVVASSGNAEEDGQVTDDVLFPARFSNVISVGSVNNQLRRSEFSYQGPSLQYVAPGEDILSTYFEEPDYVEMSGTSMAAPYVTGILALYKEVYPNIDKNSLMKIINSNVEDLGAKGRDDEYGYGLIQAPDSWFWDIDPSIWFADYVYFLRQSNYIGGYPDGTYKADNQITRGEAATIIGTVLDLDGTKRLTDFSDVKQDYFASGYIASLSDANIVSGYPDQTFMPARPITRGEAAVIIQSAFQIQINSKDQFNDVDESQFYEDAVNDLAELDIISGYPSGKFKPDNQITRAEFSVILGRLLNEEMRN</sequence>
<dbReference type="InterPro" id="IPR036852">
    <property type="entry name" value="Peptidase_S8/S53_dom_sf"/>
</dbReference>
<dbReference type="PANTHER" id="PTHR43806">
    <property type="entry name" value="PEPTIDASE S8"/>
    <property type="match status" value="1"/>
</dbReference>